<organism evidence="1 2">
    <name type="scientific">Pseudomonas phage JB10</name>
    <dbReference type="NCBI Taxonomy" id="3028140"/>
    <lineage>
        <taxon>Viruses</taxon>
        <taxon>Duplodnaviria</taxon>
        <taxon>Heunggongvirae</taxon>
        <taxon>Uroviricota</taxon>
        <taxon>Caudoviricetes</taxon>
        <taxon>Autographivirales</taxon>
        <taxon>Autoscriptoviridae</taxon>
        <taxon>Krylovirinae</taxon>
        <taxon>Phikmvvirus</taxon>
        <taxon>Phikmvvirus JB10</taxon>
    </lineage>
</organism>
<evidence type="ECO:0000313" key="2">
    <source>
        <dbReference type="Proteomes" id="UP001216454"/>
    </source>
</evidence>
<name>A0AAF0CZD8_9CAUD</name>
<accession>A0AAF0CZD8</accession>
<reference evidence="1 2" key="1">
    <citation type="submission" date="2023-02" db="EMBL/GenBank/DDBJ databases">
        <title>Class-driven Synergy and Antagonism between a Pseudomonas Phage and Antibiotics.</title>
        <authorList>
            <person name="Nicholls P."/>
            <person name="Clark J.R."/>
            <person name="Gu Liu C."/>
            <person name="Terwilliger A."/>
            <person name="Maresso A.W."/>
        </authorList>
    </citation>
    <scope>NUCLEOTIDE SEQUENCE [LARGE SCALE GENOMIC DNA]</scope>
</reference>
<keyword evidence="2" id="KW-1185">Reference proteome</keyword>
<evidence type="ECO:0000313" key="1">
    <source>
        <dbReference type="EMBL" id="WEM34093.1"/>
    </source>
</evidence>
<dbReference type="EMBL" id="OQ412633">
    <property type="protein sequence ID" value="WEM34093.1"/>
    <property type="molecule type" value="Genomic_DNA"/>
</dbReference>
<sequence length="166" mass="16836">MLPGSSLGASGFAGGAVGFPARLPPILRILSGVSTLGGVAVHRLIPSALLWATSASLRSSLALALAAGYGLCCSSSAAHLASFLCHAASCWCQARSPLSCLLSILCLLCLAPWGFPGALLWSCRVVVREWLALPLCSALPLVPSWPCPGYSLGLPGSACALPGHSL</sequence>
<dbReference type="Proteomes" id="UP001216454">
    <property type="component" value="Segment"/>
</dbReference>
<proteinExistence type="predicted"/>
<protein>
    <submittedName>
        <fullName evidence="1">Uncharacterized protein</fullName>
    </submittedName>
</protein>